<dbReference type="SUPFAM" id="SSF53850">
    <property type="entry name" value="Periplasmic binding protein-like II"/>
    <property type="match status" value="1"/>
</dbReference>
<gene>
    <name evidence="4" type="ORF">H6G43_11605</name>
</gene>
<dbReference type="InterPro" id="IPR011009">
    <property type="entry name" value="Kinase-like_dom_sf"/>
</dbReference>
<feature type="transmembrane region" description="Helical" evidence="2">
    <location>
        <begin position="379"/>
        <end position="400"/>
    </location>
</feature>
<sequence length="757" mass="85191">MVVAKKNPQQIAKTIGQEIKQRTISDISGRLGNFLSNSTNSLLSVVPAQFRSFLPFIASELDIQAPTVENIQDRLTGKTKQSEIESAEITQVPSIESGNRLPKEKQILGNRGQYEIEDCLGARGKGIFYQAVQLLNRQPIIIKQYELPNDQHYTFQRISGIELADGRSQDFRLIIPWEAIVDQEYCYLVFADNLYNSPTLSSYLQETGAMSSIEVYGVLNQVLQSLQFLHGQKFRLPSGLESLKTPHGNLSLDSLLISYNLQGFLIYLCDLSLWEHQIIESDLNNLDFWLQKDLKDLGKICCYLLAGNDQVNCENEQEWSMGVEPNLQKFILQLIHGKFNNAEVARHNLPNLNFLLENNYLLHNQNKPQEEPLKKSKKLIFWMIIGVFSAACVGGLIWFLTKDISQKNTANKSIDSVKKISGIPLGNFIYTSEGKPNGIWYHITEKNLLIGKKSLNNKLRELSPKLQLKSVPLINSDPVSMLKTGAANFAVSSLINIDQNPELGYQEFAYDGLVIFIASSKKGRDKSLPIALNGKISLTQLQQIYTGKITNWQELGGPQLPIKLYIPSSNEAIINFKQRVLKTPELINNFERLISRQKGNNFIQEDSLQVATSLSSTKLMRAVIQDFENENPPIGSIGFDSLSKVYGECSVYPLALFDNNNDPVSPLIQKDGKPVTPQQIDLCNDKGNYAPNITAFTSQRYPLAYPLSVIYLRDNRQEPIGEKFAEILKTTQVQCLLSETGLIPLRKLDIATCNSYQ</sequence>
<dbReference type="PANTHER" id="PTHR30570:SF1">
    <property type="entry name" value="PHOSPHATE-BINDING PROTEIN PSTS"/>
    <property type="match status" value="1"/>
</dbReference>
<keyword evidence="1" id="KW-0732">Signal</keyword>
<keyword evidence="5" id="KW-1185">Reference proteome</keyword>
<name>A0ABR8ISZ6_APHFL</name>
<feature type="domain" description="PBP" evidence="3">
    <location>
        <begin position="478"/>
        <end position="573"/>
    </location>
</feature>
<proteinExistence type="predicted"/>
<keyword evidence="2" id="KW-0812">Transmembrane</keyword>
<dbReference type="EMBL" id="JACJTM010000022">
    <property type="protein sequence ID" value="MBD2685850.1"/>
    <property type="molecule type" value="Genomic_DNA"/>
</dbReference>
<dbReference type="SUPFAM" id="SSF56112">
    <property type="entry name" value="Protein kinase-like (PK-like)"/>
    <property type="match status" value="1"/>
</dbReference>
<dbReference type="InterPro" id="IPR050811">
    <property type="entry name" value="Phosphate_ABC_transporter"/>
</dbReference>
<organism evidence="4 5">
    <name type="scientific">Aphanizomenon flos-aquae FACHB-1249</name>
    <dbReference type="NCBI Taxonomy" id="2692889"/>
    <lineage>
        <taxon>Bacteria</taxon>
        <taxon>Bacillati</taxon>
        <taxon>Cyanobacteriota</taxon>
        <taxon>Cyanophyceae</taxon>
        <taxon>Nostocales</taxon>
        <taxon>Aphanizomenonaceae</taxon>
        <taxon>Aphanizomenon</taxon>
    </lineage>
</organism>
<evidence type="ECO:0000259" key="3">
    <source>
        <dbReference type="Pfam" id="PF12849"/>
    </source>
</evidence>
<evidence type="ECO:0000313" key="4">
    <source>
        <dbReference type="EMBL" id="MBD2685850.1"/>
    </source>
</evidence>
<dbReference type="Gene3D" id="3.40.190.10">
    <property type="entry name" value="Periplasmic binding protein-like II"/>
    <property type="match status" value="2"/>
</dbReference>
<keyword evidence="2" id="KW-0472">Membrane</keyword>
<keyword evidence="2" id="KW-1133">Transmembrane helix</keyword>
<reference evidence="4 5" key="1">
    <citation type="journal article" date="2020" name="ISME J.">
        <title>Comparative genomics reveals insights into cyanobacterial evolution and habitat adaptation.</title>
        <authorList>
            <person name="Chen M.Y."/>
            <person name="Teng W.K."/>
            <person name="Zhao L."/>
            <person name="Hu C.X."/>
            <person name="Zhou Y.K."/>
            <person name="Han B.P."/>
            <person name="Song L.R."/>
            <person name="Shu W.S."/>
        </authorList>
    </citation>
    <scope>NUCLEOTIDE SEQUENCE [LARGE SCALE GENOMIC DNA]</scope>
    <source>
        <strain evidence="4 5">FACHB-1249</strain>
    </source>
</reference>
<dbReference type="PANTHER" id="PTHR30570">
    <property type="entry name" value="PERIPLASMIC PHOSPHATE BINDING COMPONENT OF PHOSPHATE ABC TRANSPORTER"/>
    <property type="match status" value="1"/>
</dbReference>
<protein>
    <submittedName>
        <fullName evidence="4">Substrate-binding domain-containing protein</fullName>
    </submittedName>
</protein>
<comment type="caution">
    <text evidence="4">The sequence shown here is derived from an EMBL/GenBank/DDBJ whole genome shotgun (WGS) entry which is preliminary data.</text>
</comment>
<evidence type="ECO:0000313" key="5">
    <source>
        <dbReference type="Proteomes" id="UP000660270"/>
    </source>
</evidence>
<dbReference type="Proteomes" id="UP000660270">
    <property type="component" value="Unassembled WGS sequence"/>
</dbReference>
<dbReference type="Pfam" id="PF12849">
    <property type="entry name" value="PBP_like_2"/>
    <property type="match status" value="1"/>
</dbReference>
<evidence type="ECO:0000256" key="1">
    <source>
        <dbReference type="ARBA" id="ARBA00022729"/>
    </source>
</evidence>
<accession>A0ABR8ISZ6</accession>
<evidence type="ECO:0000256" key="2">
    <source>
        <dbReference type="SAM" id="Phobius"/>
    </source>
</evidence>
<dbReference type="InterPro" id="IPR024370">
    <property type="entry name" value="PBP_domain"/>
</dbReference>